<keyword evidence="3 7" id="KW-0812">Transmembrane</keyword>
<dbReference type="Pfam" id="PF05969">
    <property type="entry name" value="PSII_Ycf12"/>
    <property type="match status" value="1"/>
</dbReference>
<proteinExistence type="inferred from homology"/>
<comment type="subcellular location">
    <subcellularLocation>
        <location evidence="7">Cellular thylakoid membrane</location>
        <topology evidence="7">Single-pass membrane protein</topology>
    </subcellularLocation>
    <subcellularLocation>
        <location evidence="1">Membrane</location>
        <topology evidence="1">Single-pass membrane protein</topology>
    </subcellularLocation>
</comment>
<keyword evidence="2 7" id="KW-0602">Photosynthesis</keyword>
<dbReference type="GO" id="GO:0015979">
    <property type="term" value="P:photosynthesis"/>
    <property type="evidence" value="ECO:0007669"/>
    <property type="project" value="UniProtKB-KW"/>
</dbReference>
<evidence type="ECO:0000256" key="2">
    <source>
        <dbReference type="ARBA" id="ARBA00022531"/>
    </source>
</evidence>
<comment type="function">
    <text evidence="7">A core subunit of photosystem II (PSII), probably helps stabilize the reaction center.</text>
</comment>
<dbReference type="HAMAP" id="MF_01329">
    <property type="entry name" value="PSII_Psb30_Ycf12"/>
    <property type="match status" value="1"/>
</dbReference>
<reference evidence="8 9" key="2">
    <citation type="submission" date="2018-06" db="EMBL/GenBank/DDBJ databases">
        <title>Metagenomic assembly of (sub)arctic Cyanobacteria and their associated microbiome from non-axenic cultures.</title>
        <authorList>
            <person name="Baurain D."/>
        </authorList>
    </citation>
    <scope>NUCLEOTIDE SEQUENCE [LARGE SCALE GENOMIC DNA]</scope>
    <source>
        <strain evidence="8">ULC066bin1</strain>
    </source>
</reference>
<keyword evidence="7" id="KW-0793">Thylakoid</keyword>
<evidence type="ECO:0000313" key="8">
    <source>
        <dbReference type="EMBL" id="PZO40493.1"/>
    </source>
</evidence>
<dbReference type="NCBIfam" id="NF010239">
    <property type="entry name" value="PRK13686.1"/>
    <property type="match status" value="1"/>
</dbReference>
<reference evidence="8 9" key="1">
    <citation type="submission" date="2018-04" db="EMBL/GenBank/DDBJ databases">
        <authorList>
            <person name="Go L.Y."/>
            <person name="Mitchell J.A."/>
        </authorList>
    </citation>
    <scope>NUCLEOTIDE SEQUENCE [LARGE SCALE GENOMIC DNA]</scope>
    <source>
        <strain evidence="8">ULC066bin1</strain>
    </source>
</reference>
<dbReference type="Proteomes" id="UP000249467">
    <property type="component" value="Unassembled WGS sequence"/>
</dbReference>
<dbReference type="InterPro" id="IPR010284">
    <property type="entry name" value="PSII_Ycf12_core-subunit"/>
</dbReference>
<comment type="similarity">
    <text evidence="7">Belongs to the Psb30/Ycf12 family.</text>
</comment>
<organism evidence="8 9">
    <name type="scientific">Pseudanabaena frigida</name>
    <dbReference type="NCBI Taxonomy" id="945775"/>
    <lineage>
        <taxon>Bacteria</taxon>
        <taxon>Bacillati</taxon>
        <taxon>Cyanobacteriota</taxon>
        <taxon>Cyanophyceae</taxon>
        <taxon>Pseudanabaenales</taxon>
        <taxon>Pseudanabaenaceae</taxon>
        <taxon>Pseudanabaena</taxon>
    </lineage>
</organism>
<protein>
    <recommendedName>
        <fullName evidence="7">Photosystem II reaction center protein Psb30</fullName>
    </recommendedName>
    <alternativeName>
        <fullName evidence="7">Photosystem II reaction center protein Ycf12</fullName>
    </alternativeName>
</protein>
<dbReference type="AlphaFoldDB" id="A0A2W4W5U9"/>
<evidence type="ECO:0000256" key="6">
    <source>
        <dbReference type="ARBA" id="ARBA00023276"/>
    </source>
</evidence>
<comment type="caution">
    <text evidence="8">The sequence shown here is derived from an EMBL/GenBank/DDBJ whole genome shotgun (WGS) entry which is preliminary data.</text>
</comment>
<evidence type="ECO:0000256" key="7">
    <source>
        <dbReference type="HAMAP-Rule" id="MF_01329"/>
    </source>
</evidence>
<dbReference type="EMBL" id="QBML01000014">
    <property type="protein sequence ID" value="PZO40493.1"/>
    <property type="molecule type" value="Genomic_DNA"/>
</dbReference>
<sequence length="46" mass="4992">MDFLNPVFSLFSSINFQLIFQLTCLALIVVSGPVIIFLLSASSGDL</sequence>
<accession>A0A2W4W5U9</accession>
<name>A0A2W4W5U9_9CYAN</name>
<dbReference type="GO" id="GO:0009523">
    <property type="term" value="C:photosystem II"/>
    <property type="evidence" value="ECO:0007669"/>
    <property type="project" value="UniProtKB-KW"/>
</dbReference>
<keyword evidence="4 7" id="KW-1133">Transmembrane helix</keyword>
<evidence type="ECO:0000256" key="5">
    <source>
        <dbReference type="ARBA" id="ARBA00023136"/>
    </source>
</evidence>
<evidence type="ECO:0000256" key="3">
    <source>
        <dbReference type="ARBA" id="ARBA00022692"/>
    </source>
</evidence>
<keyword evidence="6 7" id="KW-0604">Photosystem II</keyword>
<dbReference type="GO" id="GO:0031676">
    <property type="term" value="C:plasma membrane-derived thylakoid membrane"/>
    <property type="evidence" value="ECO:0007669"/>
    <property type="project" value="UniProtKB-SubCell"/>
</dbReference>
<evidence type="ECO:0000313" key="9">
    <source>
        <dbReference type="Proteomes" id="UP000249467"/>
    </source>
</evidence>
<evidence type="ECO:0000256" key="4">
    <source>
        <dbReference type="ARBA" id="ARBA00022989"/>
    </source>
</evidence>
<evidence type="ECO:0000256" key="1">
    <source>
        <dbReference type="ARBA" id="ARBA00004167"/>
    </source>
</evidence>
<comment type="subunit">
    <text evidence="7">PSII is composed of 1 copy each of membrane proteins PsbA, PsbB, PsbC, PsbD, PsbE, PsbF, PsbH, PsbI, PsbJ, PsbK, PsbL, PsbM, PsbT, PsbX, PsbY, PsbZ, Psb30/Ycf12, peripheral proteins PsbO, CyanoQ (PsbQ), PsbU, PsbV and a large number of cofactors. It forms dimeric complexes.</text>
</comment>
<gene>
    <name evidence="7" type="primary">psb30</name>
    <name evidence="7" type="synonym">ycf12</name>
    <name evidence="8" type="ORF">DCF19_11360</name>
</gene>
<feature type="transmembrane region" description="Helical" evidence="7">
    <location>
        <begin position="20"/>
        <end position="41"/>
    </location>
</feature>
<keyword evidence="5 7" id="KW-0472">Membrane</keyword>